<feature type="compositionally biased region" description="Low complexity" evidence="1">
    <location>
        <begin position="863"/>
        <end position="876"/>
    </location>
</feature>
<feature type="region of interest" description="Disordered" evidence="1">
    <location>
        <begin position="863"/>
        <end position="895"/>
    </location>
</feature>
<accession>A0A6C0IH90</accession>
<dbReference type="EMBL" id="MN740186">
    <property type="protein sequence ID" value="QHT92504.1"/>
    <property type="molecule type" value="Genomic_DNA"/>
</dbReference>
<evidence type="ECO:0000313" key="2">
    <source>
        <dbReference type="EMBL" id="QHT92504.1"/>
    </source>
</evidence>
<feature type="compositionally biased region" description="Basic residues" evidence="1">
    <location>
        <begin position="884"/>
        <end position="895"/>
    </location>
</feature>
<evidence type="ECO:0000256" key="1">
    <source>
        <dbReference type="SAM" id="MobiDB-lite"/>
    </source>
</evidence>
<dbReference type="AlphaFoldDB" id="A0A6C0IH90"/>
<organism evidence="2">
    <name type="scientific">viral metagenome</name>
    <dbReference type="NCBI Taxonomy" id="1070528"/>
    <lineage>
        <taxon>unclassified sequences</taxon>
        <taxon>metagenomes</taxon>
        <taxon>organismal metagenomes</taxon>
    </lineage>
</organism>
<feature type="region of interest" description="Disordered" evidence="1">
    <location>
        <begin position="1"/>
        <end position="23"/>
    </location>
</feature>
<name>A0A6C0IH90_9ZZZZ</name>
<sequence length="918" mass="105669">MAEEVQKKEVDDKEEKHEKEEKYDTVYDDKTSLEKMDSMLNKFKVLRSEKDINSKFFKLLKDCGALIAGGGVLDAIHENDVMEKILERGKQPNFYTYRLLDVGKKDIDIYVSATYIEAFIKGLLELIDIDNYFLDIKEPSLYCKSFLNKNGIKLIFNIRHKRRDPRDSTPPDTPRKKLSFQSIKYEIDIMVVRNRRTPLQVVNNFDLSFCQTWFDGERIYASYKEDVLTKNGTLQGEYIPLYLEGNFFLKRRIDKYAARGYTIRIHDKEYASYKDGFIIRKPNEPNITKKKSMKCFKYDDKTLLMRWVSHVLLKWVIGVRDNVKPSPDIDKPEEITWDNILALPLRSSTTSLYMLDAFGGKPSYHRNVCIPPPDTAKGYMQQAIVAGYDSEDYDITDTINAASFITSNNNYGGKEKEIENMYIKNEKLITLFSKIHKINGDAAILAYYRSTNLLLLLNTWEINEYVVECLDGFAYNTKTLYKLIKELDLLQRMQFGENENKYKKFDPLLMTYYNALKERCLRHAYCSGCNTIKSVYDFHEHSLDEAFCGDCLKRYINDFKLSPNKTQVKCIVPGCKKYMTFPVVKYIVSNEYYEQYIKPVPINPDLTNTIELYTTILENTKKPDPVGFGAIFEEGICPYCLTPASRAEGCAYITHKNISGPQDTNYPHCEPAFLNVALRNKYREVGRELMRNEYGQQAYDMPVHLEFCIECGRPCVGHKHLTEKAPYTYAPSKTKRTRYGILVDDYGTCAGGERPELYARILVIRKYYEDNKDSALSAKEKRDAASNAADDYSTRQAMMPKARAIFAKAIAERKWNNNAPANVPANASDIQEGAHDAAAHAAAEIAPIVDDIANAHNVNFGNANNEQENNQQENNQQGGGMKFAKTRKQNKKHKSIIIRKTQKTMKHIAKLSKKIKLI</sequence>
<reference evidence="2" key="1">
    <citation type="journal article" date="2020" name="Nature">
        <title>Giant virus diversity and host interactions through global metagenomics.</title>
        <authorList>
            <person name="Schulz F."/>
            <person name="Roux S."/>
            <person name="Paez-Espino D."/>
            <person name="Jungbluth S."/>
            <person name="Walsh D.A."/>
            <person name="Denef V.J."/>
            <person name="McMahon K.D."/>
            <person name="Konstantinidis K.T."/>
            <person name="Eloe-Fadrosh E.A."/>
            <person name="Kyrpides N.C."/>
            <person name="Woyke T."/>
        </authorList>
    </citation>
    <scope>NUCLEOTIDE SEQUENCE</scope>
    <source>
        <strain evidence="2">GVMAG-M-3300023184-88</strain>
    </source>
</reference>
<protein>
    <submittedName>
        <fullName evidence="2">Uncharacterized protein</fullName>
    </submittedName>
</protein>
<proteinExistence type="predicted"/>